<keyword evidence="5" id="KW-0378">Hydrolase</keyword>
<dbReference type="EMBL" id="BAAAZI010000012">
    <property type="protein sequence ID" value="GAA4145455.1"/>
    <property type="molecule type" value="Genomic_DNA"/>
</dbReference>
<evidence type="ECO:0000256" key="6">
    <source>
        <dbReference type="ARBA" id="ARBA00022833"/>
    </source>
</evidence>
<dbReference type="RefSeq" id="WP_344675538.1">
    <property type="nucleotide sequence ID" value="NZ_BAAAZI010000012.1"/>
</dbReference>
<reference evidence="11" key="1">
    <citation type="journal article" date="2019" name="Int. J. Syst. Evol. Microbiol.">
        <title>The Global Catalogue of Microorganisms (GCM) 10K type strain sequencing project: providing services to taxonomists for standard genome sequencing and annotation.</title>
        <authorList>
            <consortium name="The Broad Institute Genomics Platform"/>
            <consortium name="The Broad Institute Genome Sequencing Center for Infectious Disease"/>
            <person name="Wu L."/>
            <person name="Ma J."/>
        </authorList>
    </citation>
    <scope>NUCLEOTIDE SEQUENCE [LARGE SCALE GENOMIC DNA]</scope>
    <source>
        <strain evidence="11">JCM 16704</strain>
    </source>
</reference>
<dbReference type="SUPFAM" id="SSF53187">
    <property type="entry name" value="Zn-dependent exopeptidases"/>
    <property type="match status" value="1"/>
</dbReference>
<dbReference type="PROSITE" id="PS00759">
    <property type="entry name" value="ARGE_DAPE_CPG2_2"/>
    <property type="match status" value="1"/>
</dbReference>
<gene>
    <name evidence="10" type="primary">pepT</name>
    <name evidence="10" type="ORF">GCM10022216_29330</name>
</gene>
<dbReference type="Gene3D" id="3.40.630.10">
    <property type="entry name" value="Zn peptidases"/>
    <property type="match status" value="1"/>
</dbReference>
<evidence type="ECO:0000313" key="11">
    <source>
        <dbReference type="Proteomes" id="UP001500101"/>
    </source>
</evidence>
<comment type="cofactor">
    <cofactor evidence="1">
        <name>Zn(2+)</name>
        <dbReference type="ChEBI" id="CHEBI:29105"/>
    </cofactor>
</comment>
<accession>A0ABP7Z1M6</accession>
<dbReference type="Proteomes" id="UP001500101">
    <property type="component" value="Unassembled WGS sequence"/>
</dbReference>
<organism evidence="10 11">
    <name type="scientific">Sphingobacterium kyonggiense</name>
    <dbReference type="NCBI Taxonomy" id="714075"/>
    <lineage>
        <taxon>Bacteria</taxon>
        <taxon>Pseudomonadati</taxon>
        <taxon>Bacteroidota</taxon>
        <taxon>Sphingobacteriia</taxon>
        <taxon>Sphingobacteriales</taxon>
        <taxon>Sphingobacteriaceae</taxon>
        <taxon>Sphingobacterium</taxon>
    </lineage>
</organism>
<evidence type="ECO:0000259" key="9">
    <source>
        <dbReference type="Pfam" id="PF07687"/>
    </source>
</evidence>
<dbReference type="InterPro" id="IPR002933">
    <property type="entry name" value="Peptidase_M20"/>
</dbReference>
<evidence type="ECO:0000256" key="3">
    <source>
        <dbReference type="ARBA" id="ARBA00022670"/>
    </source>
</evidence>
<keyword evidence="6" id="KW-0862">Zinc</keyword>
<comment type="caution">
    <text evidence="10">The sequence shown here is derived from an EMBL/GenBank/DDBJ whole genome shotgun (WGS) entry which is preliminary data.</text>
</comment>
<evidence type="ECO:0000256" key="8">
    <source>
        <dbReference type="NCBIfam" id="TIGR01882"/>
    </source>
</evidence>
<name>A0ABP7Z1M6_9SPHI</name>
<dbReference type="PANTHER" id="PTHR42994">
    <property type="entry name" value="PEPTIDASE T"/>
    <property type="match status" value="1"/>
</dbReference>
<dbReference type="NCBIfam" id="NF003976">
    <property type="entry name" value="PRK05469.1"/>
    <property type="match status" value="1"/>
</dbReference>
<dbReference type="EC" id="3.4.11.4" evidence="8"/>
<dbReference type="PIRSF" id="PIRSF037215">
    <property type="entry name" value="Peptidase_M20B"/>
    <property type="match status" value="1"/>
</dbReference>
<keyword evidence="7" id="KW-0482">Metalloprotease</keyword>
<evidence type="ECO:0000256" key="7">
    <source>
        <dbReference type="ARBA" id="ARBA00023049"/>
    </source>
</evidence>
<dbReference type="SUPFAM" id="SSF55031">
    <property type="entry name" value="Bacterial exopeptidase dimerisation domain"/>
    <property type="match status" value="1"/>
</dbReference>
<dbReference type="PANTHER" id="PTHR42994:SF1">
    <property type="entry name" value="PEPTIDASE T"/>
    <property type="match status" value="1"/>
</dbReference>
<evidence type="ECO:0000256" key="4">
    <source>
        <dbReference type="ARBA" id="ARBA00022723"/>
    </source>
</evidence>
<dbReference type="Pfam" id="PF07687">
    <property type="entry name" value="M20_dimer"/>
    <property type="match status" value="1"/>
</dbReference>
<dbReference type="InterPro" id="IPR011650">
    <property type="entry name" value="Peptidase_M20_dimer"/>
</dbReference>
<keyword evidence="11" id="KW-1185">Reference proteome</keyword>
<dbReference type="Gene3D" id="3.30.70.360">
    <property type="match status" value="1"/>
</dbReference>
<dbReference type="InterPro" id="IPR010161">
    <property type="entry name" value="Peptidase_M20B"/>
</dbReference>
<keyword evidence="3" id="KW-0645">Protease</keyword>
<proteinExistence type="inferred from homology"/>
<dbReference type="NCBIfam" id="TIGR01882">
    <property type="entry name" value="peptidase-T"/>
    <property type="match status" value="1"/>
</dbReference>
<dbReference type="InterPro" id="IPR001261">
    <property type="entry name" value="ArgE/DapE_CS"/>
</dbReference>
<dbReference type="InterPro" id="IPR036264">
    <property type="entry name" value="Bact_exopeptidase_dim_dom"/>
</dbReference>
<keyword evidence="4" id="KW-0479">Metal-binding</keyword>
<evidence type="ECO:0000256" key="1">
    <source>
        <dbReference type="ARBA" id="ARBA00001947"/>
    </source>
</evidence>
<feature type="domain" description="Peptidase M20 dimerisation" evidence="9">
    <location>
        <begin position="216"/>
        <end position="315"/>
    </location>
</feature>
<sequence>MEINNINDFQVAENFKRYVQIDTQSDVQSTTVPSTEKQKNLSRILVEELLQLGIKDAHLDDLGYVYATIPSNTDKQVPVICFCSHVDTSPDSSGTDVKPLVHANYQGQDLVLPDDNKIVIRLADHPDLKDQIGNDVITASGKTLLGADDKAGVAEIMDAARILMANPEIKHGDIRILFTPDEEIGRGVDHVDMDKLGAQYGYTMDGERAGTLEDETFSADGVKIKIDGVSIHPGYAKGKMINAIKIAAEIVEALPKDRLSPETTRAKEGFVHPTSIEGSVEETVLSFIIRDHDTKKLADHEKELEEIVKTVMEKYPAAAYTFEVSEQYRNMKEVLDQHPRVVDIALMAIERAGMKAEKRSIRGGTDGSRLSFMGLPCPNIFAGGHAFHGKQEWVSVQDMQKAVLTILHIAALWEEVS</sequence>
<dbReference type="Pfam" id="PF01546">
    <property type="entry name" value="Peptidase_M20"/>
    <property type="match status" value="1"/>
</dbReference>
<dbReference type="CDD" id="cd03892">
    <property type="entry name" value="M20_peptT"/>
    <property type="match status" value="1"/>
</dbReference>
<evidence type="ECO:0000256" key="2">
    <source>
        <dbReference type="ARBA" id="ARBA00009692"/>
    </source>
</evidence>
<evidence type="ECO:0000256" key="5">
    <source>
        <dbReference type="ARBA" id="ARBA00022801"/>
    </source>
</evidence>
<comment type="similarity">
    <text evidence="2">Belongs to the peptidase M20B family.</text>
</comment>
<protein>
    <recommendedName>
        <fullName evidence="8">Peptidase T</fullName>
        <ecNumber evidence="8">3.4.11.4</ecNumber>
    </recommendedName>
</protein>
<dbReference type="NCBIfam" id="NF009920">
    <property type="entry name" value="PRK13381.1"/>
    <property type="match status" value="1"/>
</dbReference>
<evidence type="ECO:0000313" key="10">
    <source>
        <dbReference type="EMBL" id="GAA4145455.1"/>
    </source>
</evidence>